<dbReference type="EC" id="3.5.1.19" evidence="6"/>
<proteinExistence type="inferred from homology"/>
<gene>
    <name evidence="9" type="ORF">CONLIGDRAFT_584831</name>
</gene>
<keyword evidence="4 9" id="KW-0378">Hydrolase</keyword>
<keyword evidence="3" id="KW-0479">Metal-binding</keyword>
<organism evidence="9 10">
    <name type="scientific">Coniochaeta ligniaria NRRL 30616</name>
    <dbReference type="NCBI Taxonomy" id="1408157"/>
    <lineage>
        <taxon>Eukaryota</taxon>
        <taxon>Fungi</taxon>
        <taxon>Dikarya</taxon>
        <taxon>Ascomycota</taxon>
        <taxon>Pezizomycotina</taxon>
        <taxon>Sordariomycetes</taxon>
        <taxon>Sordariomycetidae</taxon>
        <taxon>Coniochaetales</taxon>
        <taxon>Coniochaetaceae</taxon>
        <taxon>Coniochaeta</taxon>
    </lineage>
</organism>
<dbReference type="InParanoid" id="A0A1J7IS68"/>
<evidence type="ECO:0000256" key="4">
    <source>
        <dbReference type="ARBA" id="ARBA00022801"/>
    </source>
</evidence>
<evidence type="ECO:0000256" key="1">
    <source>
        <dbReference type="ARBA" id="ARBA00006336"/>
    </source>
</evidence>
<comment type="pathway">
    <text evidence="5">Cofactor biosynthesis; nicotinate biosynthesis; nicotinate from nicotinamide: step 1/1.</text>
</comment>
<protein>
    <recommendedName>
        <fullName evidence="6">nicotinamidase</fullName>
        <ecNumber evidence="6">3.5.1.19</ecNumber>
    </recommendedName>
    <alternativeName>
        <fullName evidence="7">Nicotinamide deamidase</fullName>
    </alternativeName>
</protein>
<accession>A0A1J7IS68</accession>
<dbReference type="InterPro" id="IPR000868">
    <property type="entry name" value="Isochorismatase-like_dom"/>
</dbReference>
<evidence type="ECO:0000256" key="2">
    <source>
        <dbReference type="ARBA" id="ARBA00022642"/>
    </source>
</evidence>
<dbReference type="PANTHER" id="PTHR11080:SF2">
    <property type="entry name" value="LD05707P"/>
    <property type="match status" value="1"/>
</dbReference>
<comment type="similarity">
    <text evidence="1">Belongs to the isochorismatase family.</text>
</comment>
<dbReference type="SUPFAM" id="SSF52499">
    <property type="entry name" value="Isochorismatase-like hydrolases"/>
    <property type="match status" value="1"/>
</dbReference>
<dbReference type="Proteomes" id="UP000182658">
    <property type="component" value="Unassembled WGS sequence"/>
</dbReference>
<dbReference type="GO" id="GO:0019363">
    <property type="term" value="P:pyridine nucleotide biosynthetic process"/>
    <property type="evidence" value="ECO:0007669"/>
    <property type="project" value="UniProtKB-KW"/>
</dbReference>
<dbReference type="PANTHER" id="PTHR11080">
    <property type="entry name" value="PYRAZINAMIDASE/NICOTINAMIDASE"/>
    <property type="match status" value="1"/>
</dbReference>
<sequence>MPADPDFKPALIVVDLQEDFCPPNGALAVASGRDVIPVVNALLRLQTLVTRIATKDWHPADHVSFASNHAGKRPFVDFCKVVNPYNAEESYETRLWPAHCVQGTSGAELVPELEVGLIDKVIEKGTDPRVEMYSAFYAPFTSPRVSDSGLKDGLREEGITDVYVVGLAGDYCVKNTALDAAAEGFRTFVVEEGTRAVDAVGWEDCRREIERGGVKVVSVHGPEVGRLTGGSELQL</sequence>
<dbReference type="FunCoup" id="A0A1J7IS68">
    <property type="interactions" value="434"/>
</dbReference>
<keyword evidence="10" id="KW-1185">Reference proteome</keyword>
<feature type="domain" description="Isochorismatase-like" evidence="8">
    <location>
        <begin position="10"/>
        <end position="218"/>
    </location>
</feature>
<dbReference type="Gene3D" id="3.40.50.850">
    <property type="entry name" value="Isochorismatase-like"/>
    <property type="match status" value="1"/>
</dbReference>
<evidence type="ECO:0000313" key="9">
    <source>
        <dbReference type="EMBL" id="OIW23945.1"/>
    </source>
</evidence>
<evidence type="ECO:0000256" key="5">
    <source>
        <dbReference type="ARBA" id="ARBA00037900"/>
    </source>
</evidence>
<dbReference type="GO" id="GO:0008936">
    <property type="term" value="F:nicotinamidase activity"/>
    <property type="evidence" value="ECO:0007669"/>
    <property type="project" value="UniProtKB-EC"/>
</dbReference>
<keyword evidence="2" id="KW-0662">Pyridine nucleotide biosynthesis</keyword>
<dbReference type="InterPro" id="IPR036380">
    <property type="entry name" value="Isochorismatase-like_sf"/>
</dbReference>
<evidence type="ECO:0000256" key="3">
    <source>
        <dbReference type="ARBA" id="ARBA00022723"/>
    </source>
</evidence>
<dbReference type="InterPro" id="IPR052347">
    <property type="entry name" value="Isochorismatase_Nicotinamidase"/>
</dbReference>
<dbReference type="EMBL" id="KV875105">
    <property type="protein sequence ID" value="OIW23945.1"/>
    <property type="molecule type" value="Genomic_DNA"/>
</dbReference>
<name>A0A1J7IS68_9PEZI</name>
<reference evidence="9 10" key="1">
    <citation type="submission" date="2016-10" db="EMBL/GenBank/DDBJ databases">
        <title>Draft genome sequence of Coniochaeta ligniaria NRRL30616, a lignocellulolytic fungus for bioabatement of inhibitors in plant biomass hydrolysates.</title>
        <authorList>
            <consortium name="DOE Joint Genome Institute"/>
            <person name="Jimenez D.J."/>
            <person name="Hector R.E."/>
            <person name="Riley R."/>
            <person name="Sun H."/>
            <person name="Grigoriev I.V."/>
            <person name="Van Elsas J.D."/>
            <person name="Nichols N.N."/>
        </authorList>
    </citation>
    <scope>NUCLEOTIDE SEQUENCE [LARGE SCALE GENOMIC DNA]</scope>
    <source>
        <strain evidence="9 10">NRRL 30616</strain>
    </source>
</reference>
<dbReference type="GO" id="GO:0046872">
    <property type="term" value="F:metal ion binding"/>
    <property type="evidence" value="ECO:0007669"/>
    <property type="project" value="UniProtKB-KW"/>
</dbReference>
<dbReference type="CDD" id="cd01011">
    <property type="entry name" value="nicotinamidase"/>
    <property type="match status" value="1"/>
</dbReference>
<dbReference type="STRING" id="1408157.A0A1J7IS68"/>
<evidence type="ECO:0000256" key="7">
    <source>
        <dbReference type="ARBA" id="ARBA00043224"/>
    </source>
</evidence>
<dbReference type="AlphaFoldDB" id="A0A1J7IS68"/>
<dbReference type="Pfam" id="PF00857">
    <property type="entry name" value="Isochorismatase"/>
    <property type="match status" value="1"/>
</dbReference>
<dbReference type="OrthoDB" id="3341310at2759"/>
<evidence type="ECO:0000256" key="6">
    <source>
        <dbReference type="ARBA" id="ARBA00039017"/>
    </source>
</evidence>
<evidence type="ECO:0000259" key="8">
    <source>
        <dbReference type="Pfam" id="PF00857"/>
    </source>
</evidence>
<evidence type="ECO:0000313" key="10">
    <source>
        <dbReference type="Proteomes" id="UP000182658"/>
    </source>
</evidence>